<dbReference type="Proteomes" id="UP000515960">
    <property type="component" value="Chromosome"/>
</dbReference>
<reference evidence="2 3" key="1">
    <citation type="submission" date="2020-08" db="EMBL/GenBank/DDBJ databases">
        <authorList>
            <person name="Liu C."/>
            <person name="Sun Q."/>
        </authorList>
    </citation>
    <scope>NUCLEOTIDE SEQUENCE [LARGE SCALE GENOMIC DNA]</scope>
    <source>
        <strain evidence="2 3">NSJ-62</strain>
    </source>
</reference>
<dbReference type="KEGG" id="ohi:H8790_12395"/>
<feature type="domain" description="DUF6487" evidence="1">
    <location>
        <begin position="3"/>
        <end position="76"/>
    </location>
</feature>
<evidence type="ECO:0000259" key="1">
    <source>
        <dbReference type="Pfam" id="PF20097"/>
    </source>
</evidence>
<sequence length="86" mass="9885">MNCPKCGKEMESGDLHTQKYPFWTQQELRLFRGPTDQVDLGPLDDDDASMFTRDPFPTFPGAMLCRDCGLVTFPCKLIEKGKRRQQ</sequence>
<keyword evidence="3" id="KW-1185">Reference proteome</keyword>
<evidence type="ECO:0000313" key="3">
    <source>
        <dbReference type="Proteomes" id="UP000515960"/>
    </source>
</evidence>
<gene>
    <name evidence="2" type="ORF">H8790_12395</name>
</gene>
<name>A0A7G9B3U1_9FIRM</name>
<dbReference type="AlphaFoldDB" id="A0A7G9B3U1"/>
<dbReference type="RefSeq" id="WP_187332823.1">
    <property type="nucleotide sequence ID" value="NZ_CP060490.1"/>
</dbReference>
<dbReference type="Pfam" id="PF20097">
    <property type="entry name" value="DUF6487"/>
    <property type="match status" value="1"/>
</dbReference>
<organism evidence="2 3">
    <name type="scientific">Oscillibacter hominis</name>
    <dbReference type="NCBI Taxonomy" id="2763056"/>
    <lineage>
        <taxon>Bacteria</taxon>
        <taxon>Bacillati</taxon>
        <taxon>Bacillota</taxon>
        <taxon>Clostridia</taxon>
        <taxon>Eubacteriales</taxon>
        <taxon>Oscillospiraceae</taxon>
        <taxon>Oscillibacter</taxon>
    </lineage>
</organism>
<protein>
    <recommendedName>
        <fullName evidence="1">DUF6487 domain-containing protein</fullName>
    </recommendedName>
</protein>
<dbReference type="InterPro" id="IPR045504">
    <property type="entry name" value="DUF6487"/>
</dbReference>
<accession>A0A7G9B3U1</accession>
<proteinExistence type="predicted"/>
<evidence type="ECO:0000313" key="2">
    <source>
        <dbReference type="EMBL" id="QNL44222.1"/>
    </source>
</evidence>
<dbReference type="EMBL" id="CP060490">
    <property type="protein sequence ID" value="QNL44222.1"/>
    <property type="molecule type" value="Genomic_DNA"/>
</dbReference>